<dbReference type="KEGG" id="qsa:O6P43_027464"/>
<dbReference type="AlphaFoldDB" id="A0AAD7L523"/>
<name>A0AAD7L523_QUISA</name>
<keyword evidence="2" id="KW-1185">Reference proteome</keyword>
<reference evidence="1" key="1">
    <citation type="journal article" date="2023" name="Science">
        <title>Elucidation of the pathway for biosynthesis of saponin adjuvants from the soapbark tree.</title>
        <authorList>
            <person name="Reed J."/>
            <person name="Orme A."/>
            <person name="El-Demerdash A."/>
            <person name="Owen C."/>
            <person name="Martin L.B.B."/>
            <person name="Misra R.C."/>
            <person name="Kikuchi S."/>
            <person name="Rejzek M."/>
            <person name="Martin A.C."/>
            <person name="Harkess A."/>
            <person name="Leebens-Mack J."/>
            <person name="Louveau T."/>
            <person name="Stephenson M.J."/>
            <person name="Osbourn A."/>
        </authorList>
    </citation>
    <scope>NUCLEOTIDE SEQUENCE</scope>
    <source>
        <strain evidence="1">S10</strain>
    </source>
</reference>
<gene>
    <name evidence="1" type="ORF">O6P43_027464</name>
</gene>
<proteinExistence type="predicted"/>
<evidence type="ECO:0000313" key="1">
    <source>
        <dbReference type="EMBL" id="KAJ7951413.1"/>
    </source>
</evidence>
<comment type="caution">
    <text evidence="1">The sequence shown here is derived from an EMBL/GenBank/DDBJ whole genome shotgun (WGS) entry which is preliminary data.</text>
</comment>
<sequence length="81" mass="9337">MNRLVISFDVPAKKHGGTASFLKGEPKKKLQLSLRKSLDAKRQKYMYTQPQKQSRKFDCMELKSSEHGQAQSLRDLQLKEA</sequence>
<protein>
    <submittedName>
        <fullName evidence="1">Uncharacterized protein</fullName>
    </submittedName>
</protein>
<accession>A0AAD7L523</accession>
<organism evidence="1 2">
    <name type="scientific">Quillaja saponaria</name>
    <name type="common">Soap bark tree</name>
    <dbReference type="NCBI Taxonomy" id="32244"/>
    <lineage>
        <taxon>Eukaryota</taxon>
        <taxon>Viridiplantae</taxon>
        <taxon>Streptophyta</taxon>
        <taxon>Embryophyta</taxon>
        <taxon>Tracheophyta</taxon>
        <taxon>Spermatophyta</taxon>
        <taxon>Magnoliopsida</taxon>
        <taxon>eudicotyledons</taxon>
        <taxon>Gunneridae</taxon>
        <taxon>Pentapetalae</taxon>
        <taxon>rosids</taxon>
        <taxon>fabids</taxon>
        <taxon>Fabales</taxon>
        <taxon>Quillajaceae</taxon>
        <taxon>Quillaja</taxon>
    </lineage>
</organism>
<dbReference type="EMBL" id="JARAOO010000011">
    <property type="protein sequence ID" value="KAJ7951413.1"/>
    <property type="molecule type" value="Genomic_DNA"/>
</dbReference>
<evidence type="ECO:0000313" key="2">
    <source>
        <dbReference type="Proteomes" id="UP001163823"/>
    </source>
</evidence>
<dbReference type="Proteomes" id="UP001163823">
    <property type="component" value="Chromosome 11"/>
</dbReference>